<comment type="caution">
    <text evidence="2">The sequence shown here is derived from an EMBL/GenBank/DDBJ whole genome shotgun (WGS) entry which is preliminary data.</text>
</comment>
<dbReference type="OrthoDB" id="414863at2759"/>
<keyword evidence="4" id="KW-1185">Reference proteome</keyword>
<dbReference type="EMBL" id="CAMXCT010002458">
    <property type="protein sequence ID" value="CAI3998296.1"/>
    <property type="molecule type" value="Genomic_DNA"/>
</dbReference>
<name>A0A9P1CVS9_9DINO</name>
<sequence length="894" mass="100255">MWSSCFLLLFQGTAIEADQDVFQITREGNPREDAFERELASWVNVSGAWQRQLRVVATMTTTPRRINFIEPALDGLLQQSRPLDAVYLFVPKVFKRENTTYQIPKWLSALQQVAPTLQLRRCEDWGPATHLLEVLKAERDPETAILQVDDDQRYGPLLLESLLRAMGPAPGRAIGAATQHAHTHLGGAVLEGVHGVLFRRKFFDDEIFNFENFSPHCRLHDDLWISAHLARKGILREVLISRLGTKALSYGFGEDALYMGGAGSDNTKNFFLCSASLLRACPKLWAPQTRVALVVGAKHWTLRGFRRLGGVAQAAYVYGKVDSVMPHSTLDVPRGRRFSVGPWHQPVEVFLGAKSLAEALEVALNFEEDASSVIVFFSDVPSKGLKKVVKDLVRCVTSLKPHQSRQSCRHANGVAFWRHAAYPADRIGGAIFLPKYSEDFHAYQRGLWWRDLTGDWHVFAATQRERFELLQMHGREDATVQNWFAASLSMHRRVVAILSVVLAPKVVLPQLFHPPKAWRNYIAVKAHRRTRHAACVPRVSAMRFRRRILCLTEALHPLDGLLNLERWPKTLIVLTGRRRPPLESLLQATDLWAGAVIAQQAYAYGKHAGPIPDSFDGSILYRRSFLDARFLEDLKGPECAKHPDLVLAAHVALKSIPTEVLGAGRLLSNRLHVGATDCWAHLVQHRSLWSSVSPQRSVLHVALLDGTDPFLLDLTLRYAATQSNKPDEIVLLTAGQRLLEESQMPHPLEEMGHVEVHLPKESWMQVQVKSRGKALPVELHKLLGSLKDKAGCVLYAKGRSVVLSVVSCTGAACGPRWLLAQTFERELEPDTALIFSSAERLVNERLVEENVLCLETCRPHCSQQRWCGQATTRDDGALSDLTLRRSAGYVQHEA</sequence>
<proteinExistence type="predicted"/>
<accession>A0A9P1CVS9</accession>
<gene>
    <name evidence="2" type="ORF">C1SCF055_LOCUS24608</name>
</gene>
<evidence type="ECO:0000313" key="4">
    <source>
        <dbReference type="Proteomes" id="UP001152797"/>
    </source>
</evidence>
<protein>
    <submittedName>
        <fullName evidence="2">Uncharacterized protein</fullName>
    </submittedName>
</protein>
<keyword evidence="1" id="KW-0732">Signal</keyword>
<reference evidence="3 4" key="2">
    <citation type="submission" date="2024-05" db="EMBL/GenBank/DDBJ databases">
        <authorList>
            <person name="Chen Y."/>
            <person name="Shah S."/>
            <person name="Dougan E. K."/>
            <person name="Thang M."/>
            <person name="Chan C."/>
        </authorList>
    </citation>
    <scope>NUCLEOTIDE SEQUENCE [LARGE SCALE GENOMIC DNA]</scope>
</reference>
<organism evidence="2">
    <name type="scientific">Cladocopium goreaui</name>
    <dbReference type="NCBI Taxonomy" id="2562237"/>
    <lineage>
        <taxon>Eukaryota</taxon>
        <taxon>Sar</taxon>
        <taxon>Alveolata</taxon>
        <taxon>Dinophyceae</taxon>
        <taxon>Suessiales</taxon>
        <taxon>Symbiodiniaceae</taxon>
        <taxon>Cladocopium</taxon>
    </lineage>
</organism>
<reference evidence="2" key="1">
    <citation type="submission" date="2022-10" db="EMBL/GenBank/DDBJ databases">
        <authorList>
            <person name="Chen Y."/>
            <person name="Dougan E. K."/>
            <person name="Chan C."/>
            <person name="Rhodes N."/>
            <person name="Thang M."/>
        </authorList>
    </citation>
    <scope>NUCLEOTIDE SEQUENCE</scope>
</reference>
<dbReference type="AlphaFoldDB" id="A0A9P1CVS9"/>
<dbReference type="Proteomes" id="UP001152797">
    <property type="component" value="Unassembled WGS sequence"/>
</dbReference>
<evidence type="ECO:0000313" key="3">
    <source>
        <dbReference type="EMBL" id="CAL4785608.1"/>
    </source>
</evidence>
<feature type="signal peptide" evidence="1">
    <location>
        <begin position="1"/>
        <end position="17"/>
    </location>
</feature>
<feature type="chain" id="PRO_5043270802" evidence="1">
    <location>
        <begin position="18"/>
        <end position="894"/>
    </location>
</feature>
<dbReference type="EMBL" id="CAMXCT020002458">
    <property type="protein sequence ID" value="CAL1151671.1"/>
    <property type="molecule type" value="Genomic_DNA"/>
</dbReference>
<evidence type="ECO:0000256" key="1">
    <source>
        <dbReference type="SAM" id="SignalP"/>
    </source>
</evidence>
<dbReference type="EMBL" id="CAMXCT030002458">
    <property type="protein sequence ID" value="CAL4785608.1"/>
    <property type="molecule type" value="Genomic_DNA"/>
</dbReference>
<evidence type="ECO:0000313" key="2">
    <source>
        <dbReference type="EMBL" id="CAI3998296.1"/>
    </source>
</evidence>